<keyword evidence="2" id="KW-0732">Signal</keyword>
<dbReference type="GO" id="GO:0008643">
    <property type="term" value="P:carbohydrate transport"/>
    <property type="evidence" value="ECO:0007669"/>
    <property type="project" value="InterPro"/>
</dbReference>
<sequence length="495" mass="53829">MRALPQLKPMALAAALLCSVGSAAAAPTQAELIRMLEKLNQRVERLEQRNADLERALRDSRAQPQTAQSTVEQRLQTLEQQQEHIAKGLENDTISEKEPELVSRLKAVEMQSAGMLATARKMGVLDGISAGLSLTTVAHKPYGVDGANSELNYRADAYVSLPLARVGDVEQKVFAQFRLGQGIGLNDLPVFSRPNATAFRLQGGLRADDSVALLAQAWYQADIPLPLGGFKPRSKETLTVNFGKMDPFVFFDQNAAAGDETRQFMNTVFVHNPLLDAGGDIGVDANGFTPGLRLSYSNITSKPQSWRVSLGMFGAGEKGSNYERSLTSPLLMLQAETEQRLFDGLPGSYRIYTWSNPQAIHFDSSVAGTEHHTGWGVSADQRVGDGVTLFGRYGQQMQGHVRFDHALTLGAEVNGSYWNRGGDSLGLAGGFLKTSQAYRGATGAANGERVAELYYRYRISRQFELSPNMQYIGNPGGDSSAAAIKMLGLRAQLSY</sequence>
<comment type="similarity">
    <text evidence="1 2">Belongs to the OprB family.</text>
</comment>
<accession>A0A0C1Y0U7</accession>
<evidence type="ECO:0000313" key="4">
    <source>
        <dbReference type="EMBL" id="KIF80673.1"/>
    </source>
</evidence>
<comment type="caution">
    <text evidence="4">The sequence shown here is derived from an EMBL/GenBank/DDBJ whole genome shotgun (WGS) entry which is preliminary data.</text>
</comment>
<dbReference type="AlphaFoldDB" id="A0A0C1Y0U7"/>
<dbReference type="GO" id="GO:0015288">
    <property type="term" value="F:porin activity"/>
    <property type="evidence" value="ECO:0007669"/>
    <property type="project" value="InterPro"/>
</dbReference>
<dbReference type="EMBL" id="JWJG01000028">
    <property type="protein sequence ID" value="KIF80673.1"/>
    <property type="molecule type" value="Genomic_DNA"/>
</dbReference>
<feature type="chain" id="PRO_5002142668" evidence="2">
    <location>
        <begin position="26"/>
        <end position="495"/>
    </location>
</feature>
<evidence type="ECO:0000313" key="5">
    <source>
        <dbReference type="Proteomes" id="UP000031572"/>
    </source>
</evidence>
<dbReference type="STRING" id="709839.TSA66_07390"/>
<dbReference type="InterPro" id="IPR007049">
    <property type="entry name" value="Carb-sel_porin_OprB"/>
</dbReference>
<proteinExistence type="inferred from homology"/>
<dbReference type="InterPro" id="IPR038673">
    <property type="entry name" value="OprB_sf"/>
</dbReference>
<feature type="signal peptide" evidence="2">
    <location>
        <begin position="1"/>
        <end position="25"/>
    </location>
</feature>
<evidence type="ECO:0000256" key="2">
    <source>
        <dbReference type="RuleBase" id="RU363072"/>
    </source>
</evidence>
<dbReference type="RefSeq" id="WP_040039571.1">
    <property type="nucleotide sequence ID" value="NZ_JWJG01000028.1"/>
</dbReference>
<keyword evidence="5" id="KW-1185">Reference proteome</keyword>
<keyword evidence="3" id="KW-0175">Coiled coil</keyword>
<evidence type="ECO:0000256" key="3">
    <source>
        <dbReference type="SAM" id="Coils"/>
    </source>
</evidence>
<dbReference type="GO" id="GO:0016020">
    <property type="term" value="C:membrane"/>
    <property type="evidence" value="ECO:0007669"/>
    <property type="project" value="InterPro"/>
</dbReference>
<gene>
    <name evidence="4" type="ORF">TSA66_07390</name>
</gene>
<feature type="coiled-coil region" evidence="3">
    <location>
        <begin position="29"/>
        <end position="63"/>
    </location>
</feature>
<dbReference type="Pfam" id="PF04966">
    <property type="entry name" value="OprB"/>
    <property type="match status" value="1"/>
</dbReference>
<organism evidence="4 5">
    <name type="scientific">Noviherbaspirillum autotrophicum</name>
    <dbReference type="NCBI Taxonomy" id="709839"/>
    <lineage>
        <taxon>Bacteria</taxon>
        <taxon>Pseudomonadati</taxon>
        <taxon>Pseudomonadota</taxon>
        <taxon>Betaproteobacteria</taxon>
        <taxon>Burkholderiales</taxon>
        <taxon>Oxalobacteraceae</taxon>
        <taxon>Noviherbaspirillum</taxon>
    </lineage>
</organism>
<dbReference type="OrthoDB" id="5755240at2"/>
<name>A0A0C1Y0U7_9BURK</name>
<protein>
    <submittedName>
        <fullName evidence="4">Porin</fullName>
    </submittedName>
</protein>
<dbReference type="Proteomes" id="UP000031572">
    <property type="component" value="Unassembled WGS sequence"/>
</dbReference>
<evidence type="ECO:0000256" key="1">
    <source>
        <dbReference type="ARBA" id="ARBA00008769"/>
    </source>
</evidence>
<dbReference type="Gene3D" id="2.40.160.180">
    <property type="entry name" value="Carbohydrate-selective porin OprB"/>
    <property type="match status" value="1"/>
</dbReference>
<reference evidence="4 5" key="1">
    <citation type="submission" date="2014-12" db="EMBL/GenBank/DDBJ databases">
        <title>Denitrispirillum autotrophicum gen. nov., sp. nov., Denitrifying, Facultatively Autotrophic Bacteria Isolated from Rice Paddy Soil.</title>
        <authorList>
            <person name="Ishii S."/>
            <person name="Ashida N."/>
            <person name="Ohno H."/>
            <person name="Otsuka S."/>
            <person name="Yokota A."/>
            <person name="Senoo K."/>
        </authorList>
    </citation>
    <scope>NUCLEOTIDE SEQUENCE [LARGE SCALE GENOMIC DNA]</scope>
    <source>
        <strain evidence="4 5">TSA66</strain>
    </source>
</reference>